<evidence type="ECO:0000313" key="1">
    <source>
        <dbReference type="EMBL" id="KFD51140.1"/>
    </source>
</evidence>
<accession>A0A085M1P4</accession>
<reference evidence="1 2" key="1">
    <citation type="journal article" date="2014" name="Nat. Genet.">
        <title>Genome and transcriptome of the porcine whipworm Trichuris suis.</title>
        <authorList>
            <person name="Jex A.R."/>
            <person name="Nejsum P."/>
            <person name="Schwarz E.M."/>
            <person name="Hu L."/>
            <person name="Young N.D."/>
            <person name="Hall R.S."/>
            <person name="Korhonen P.K."/>
            <person name="Liao S."/>
            <person name="Thamsborg S."/>
            <person name="Xia J."/>
            <person name="Xu P."/>
            <person name="Wang S."/>
            <person name="Scheerlinck J.P."/>
            <person name="Hofmann A."/>
            <person name="Sternberg P.W."/>
            <person name="Wang J."/>
            <person name="Gasser R.B."/>
        </authorList>
    </citation>
    <scope>NUCLEOTIDE SEQUENCE [LARGE SCALE GENOMIC DNA]</scope>
    <source>
        <strain evidence="1">DCEP-RM93M</strain>
    </source>
</reference>
<proteinExistence type="predicted"/>
<organism evidence="1 2">
    <name type="scientific">Trichuris suis</name>
    <name type="common">pig whipworm</name>
    <dbReference type="NCBI Taxonomy" id="68888"/>
    <lineage>
        <taxon>Eukaryota</taxon>
        <taxon>Metazoa</taxon>
        <taxon>Ecdysozoa</taxon>
        <taxon>Nematoda</taxon>
        <taxon>Enoplea</taxon>
        <taxon>Dorylaimia</taxon>
        <taxon>Trichinellida</taxon>
        <taxon>Trichuridae</taxon>
        <taxon>Trichuris</taxon>
    </lineage>
</organism>
<feature type="non-terminal residue" evidence="1">
    <location>
        <position position="177"/>
    </location>
</feature>
<evidence type="ECO:0000313" key="2">
    <source>
        <dbReference type="Proteomes" id="UP000030764"/>
    </source>
</evidence>
<dbReference type="EMBL" id="KL363243">
    <property type="protein sequence ID" value="KFD51140.1"/>
    <property type="molecule type" value="Genomic_DNA"/>
</dbReference>
<gene>
    <name evidence="1" type="ORF">M513_08040</name>
</gene>
<name>A0A085M1P4_9BILA</name>
<sequence length="177" mass="20940">MVKILCYESNLRLRKIKAALYISYNTTFNGDFRDVSIISSKLTPLTIALSYSLCHIQNMELDGFYNLNYEKEQVDKKMNMMKLLTDEKNSYQVTRCGRRCIGCFLFSSYLMRRKIHVFTLKRGAPSRTAQQSQFFFFRKWFPFPSYKEIAFSSKKRSGILMGVAWGRRKEYTYIIIV</sequence>
<protein>
    <submittedName>
        <fullName evidence="1">Uncharacterized protein</fullName>
    </submittedName>
</protein>
<dbReference type="Proteomes" id="UP000030764">
    <property type="component" value="Unassembled WGS sequence"/>
</dbReference>
<dbReference type="AlphaFoldDB" id="A0A085M1P4"/>
<keyword evidence="2" id="KW-1185">Reference proteome</keyword>